<dbReference type="Gene3D" id="2.40.10.220">
    <property type="entry name" value="predicted glycosyltransferase like domains"/>
    <property type="match status" value="1"/>
</dbReference>
<dbReference type="Pfam" id="PF07238">
    <property type="entry name" value="PilZ"/>
    <property type="match status" value="1"/>
</dbReference>
<protein>
    <submittedName>
        <fullName evidence="3">PilZ domain-containing protein</fullName>
    </submittedName>
</protein>
<evidence type="ECO:0000256" key="1">
    <source>
        <dbReference type="SAM" id="MobiDB-lite"/>
    </source>
</evidence>
<gene>
    <name evidence="3" type="ORF">CLV92_11072</name>
</gene>
<name>A0A2S6IGU8_9ACTN</name>
<accession>A0A2S6IGU8</accession>
<dbReference type="EMBL" id="PTJD01000010">
    <property type="protein sequence ID" value="PPK93444.1"/>
    <property type="molecule type" value="Genomic_DNA"/>
</dbReference>
<proteinExistence type="predicted"/>
<organism evidence="3 4">
    <name type="scientific">Kineococcus xinjiangensis</name>
    <dbReference type="NCBI Taxonomy" id="512762"/>
    <lineage>
        <taxon>Bacteria</taxon>
        <taxon>Bacillati</taxon>
        <taxon>Actinomycetota</taxon>
        <taxon>Actinomycetes</taxon>
        <taxon>Kineosporiales</taxon>
        <taxon>Kineosporiaceae</taxon>
        <taxon>Kineococcus</taxon>
    </lineage>
</organism>
<evidence type="ECO:0000313" key="4">
    <source>
        <dbReference type="Proteomes" id="UP000239485"/>
    </source>
</evidence>
<feature type="compositionally biased region" description="Polar residues" evidence="1">
    <location>
        <begin position="1"/>
        <end position="10"/>
    </location>
</feature>
<keyword evidence="4" id="KW-1185">Reference proteome</keyword>
<reference evidence="3 4" key="1">
    <citation type="submission" date="2018-02" db="EMBL/GenBank/DDBJ databases">
        <title>Genomic Encyclopedia of Archaeal and Bacterial Type Strains, Phase II (KMG-II): from individual species to whole genera.</title>
        <authorList>
            <person name="Goeker M."/>
        </authorList>
    </citation>
    <scope>NUCLEOTIDE SEQUENCE [LARGE SCALE GENOMIC DNA]</scope>
    <source>
        <strain evidence="3 4">DSM 22857</strain>
    </source>
</reference>
<dbReference type="InterPro" id="IPR009875">
    <property type="entry name" value="PilZ_domain"/>
</dbReference>
<dbReference type="AlphaFoldDB" id="A0A2S6IGU8"/>
<sequence>MNASGGNPLSTGGPIPGTEVTLMPTGSPDVHVGVVRSWTSSASGLVVTSQVGMPPAIVEALDGQRVWASARMEEDGSLAVFQAVAQAHRDDELALTGVVLLANEARRGAVRAQTRRPAHLVGAGYDGGTTTVDISRTGVRLQSGDQLPAPHDKVEVSLTLDEGVEVHAHGEVLRVDESAGETVVQFVDMDPADSAAVERTVLTELARKSRGG</sequence>
<feature type="domain" description="PilZ" evidence="2">
    <location>
        <begin position="106"/>
        <end position="200"/>
    </location>
</feature>
<feature type="region of interest" description="Disordered" evidence="1">
    <location>
        <begin position="1"/>
        <end position="20"/>
    </location>
</feature>
<comment type="caution">
    <text evidence="3">The sequence shown here is derived from an EMBL/GenBank/DDBJ whole genome shotgun (WGS) entry which is preliminary data.</text>
</comment>
<evidence type="ECO:0000259" key="2">
    <source>
        <dbReference type="Pfam" id="PF07238"/>
    </source>
</evidence>
<dbReference type="GO" id="GO:0035438">
    <property type="term" value="F:cyclic-di-GMP binding"/>
    <property type="evidence" value="ECO:0007669"/>
    <property type="project" value="InterPro"/>
</dbReference>
<dbReference type="SUPFAM" id="SSF141371">
    <property type="entry name" value="PilZ domain-like"/>
    <property type="match status" value="1"/>
</dbReference>
<dbReference type="Proteomes" id="UP000239485">
    <property type="component" value="Unassembled WGS sequence"/>
</dbReference>
<evidence type="ECO:0000313" key="3">
    <source>
        <dbReference type="EMBL" id="PPK93444.1"/>
    </source>
</evidence>